<feature type="domain" description="Metallo-beta-lactamase" evidence="1">
    <location>
        <begin position="7"/>
        <end position="177"/>
    </location>
</feature>
<keyword evidence="3" id="KW-1185">Reference proteome</keyword>
<proteinExistence type="predicted"/>
<dbReference type="Gene3D" id="3.60.15.10">
    <property type="entry name" value="Ribonuclease Z/Hydroxyacylglutathione hydrolase-like"/>
    <property type="match status" value="1"/>
</dbReference>
<dbReference type="RefSeq" id="WP_265383159.1">
    <property type="nucleotide sequence ID" value="NZ_CP110615.1"/>
</dbReference>
<evidence type="ECO:0000313" key="3">
    <source>
        <dbReference type="Proteomes" id="UP001164965"/>
    </source>
</evidence>
<dbReference type="PANTHER" id="PTHR43546">
    <property type="entry name" value="UPF0173 METAL-DEPENDENT HYDROLASE MJ1163-RELATED"/>
    <property type="match status" value="1"/>
</dbReference>
<evidence type="ECO:0000313" key="2">
    <source>
        <dbReference type="EMBL" id="UZJ25053.1"/>
    </source>
</evidence>
<dbReference type="EMBL" id="CP110615">
    <property type="protein sequence ID" value="UZJ25053.1"/>
    <property type="molecule type" value="Genomic_DNA"/>
</dbReference>
<evidence type="ECO:0000259" key="1">
    <source>
        <dbReference type="SMART" id="SM00849"/>
    </source>
</evidence>
<protein>
    <submittedName>
        <fullName evidence="2">MBL fold metallo-hydrolase</fullName>
    </submittedName>
</protein>
<dbReference type="SMART" id="SM00849">
    <property type="entry name" value="Lactamase_B"/>
    <property type="match status" value="1"/>
</dbReference>
<dbReference type="Pfam" id="PF13483">
    <property type="entry name" value="Lactamase_B_3"/>
    <property type="match status" value="1"/>
</dbReference>
<dbReference type="Proteomes" id="UP001164965">
    <property type="component" value="Chromosome"/>
</dbReference>
<name>A0ABY6P0J7_9NOCA</name>
<dbReference type="InterPro" id="IPR001279">
    <property type="entry name" value="Metallo-B-lactamas"/>
</dbReference>
<dbReference type="InterPro" id="IPR050114">
    <property type="entry name" value="UPF0173_UPF0282_UlaG_hydrolase"/>
</dbReference>
<gene>
    <name evidence="2" type="ORF">RHODO2019_00625</name>
</gene>
<sequence>MKLTHFGHACLLVEIDGTRILVDPGSFSSGFETLTGLDAVLVTHQHADHLDPAVLPALVEANPGVLLACDPQTAEQQGGSWRALHVGESLQVGAVTVDVQGGDHAVIHPAFPGVDNVALLFGTDSAPGQLLHPGDSFHVPGSPVEVLALPTAAPWMKLSEGVDYLQAVAPRVAVPIHQAVTTIASMHYDAFRGLAPEGTTVTVLEPGVATEV</sequence>
<organism evidence="2 3">
    <name type="scientific">Rhodococcus antarcticus</name>
    <dbReference type="NCBI Taxonomy" id="2987751"/>
    <lineage>
        <taxon>Bacteria</taxon>
        <taxon>Bacillati</taxon>
        <taxon>Actinomycetota</taxon>
        <taxon>Actinomycetes</taxon>
        <taxon>Mycobacteriales</taxon>
        <taxon>Nocardiaceae</taxon>
        <taxon>Rhodococcus</taxon>
    </lineage>
</organism>
<dbReference type="PANTHER" id="PTHR43546:SF3">
    <property type="entry name" value="UPF0173 METAL-DEPENDENT HYDROLASE MJ1163"/>
    <property type="match status" value="1"/>
</dbReference>
<dbReference type="InterPro" id="IPR036866">
    <property type="entry name" value="RibonucZ/Hydroxyglut_hydro"/>
</dbReference>
<accession>A0ABY6P0J7</accession>
<reference evidence="2" key="1">
    <citation type="submission" date="2022-10" db="EMBL/GenBank/DDBJ databases">
        <title>Rhodococcus sp.75.</title>
        <authorList>
            <person name="Sun M."/>
        </authorList>
    </citation>
    <scope>NUCLEOTIDE SEQUENCE</scope>
    <source>
        <strain evidence="2">75</strain>
    </source>
</reference>
<dbReference type="SUPFAM" id="SSF56281">
    <property type="entry name" value="Metallo-hydrolase/oxidoreductase"/>
    <property type="match status" value="1"/>
</dbReference>